<evidence type="ECO:0000313" key="1">
    <source>
        <dbReference type="EMBL" id="MDT0602224.1"/>
    </source>
</evidence>
<dbReference type="Gene3D" id="3.30.310.170">
    <property type="entry name" value="Outer membrane protein assembly factor BamC"/>
    <property type="match status" value="1"/>
</dbReference>
<dbReference type="EMBL" id="JAVRIF010000001">
    <property type="protein sequence ID" value="MDT0602224.1"/>
    <property type="molecule type" value="Genomic_DNA"/>
</dbReference>
<dbReference type="PROSITE" id="PS51257">
    <property type="entry name" value="PROKAR_LIPOPROTEIN"/>
    <property type="match status" value="1"/>
</dbReference>
<dbReference type="InterPro" id="IPR010653">
    <property type="entry name" value="NlpB/DapX"/>
</dbReference>
<evidence type="ECO:0000313" key="2">
    <source>
        <dbReference type="Proteomes" id="UP001266357"/>
    </source>
</evidence>
<sequence length="364" mass="41868">MNRNIFYFSLLSLAIAGCSTVNNKQAGGDFDYASQPEPQQLNIPSGLSAPEQPQTYVVRDDINRQGPIGEEVDVRAPSLVLPIAASSRIEGDSNQAKIWFDKVLEDKDLQVFIYQAIEEQLASDGVGIEVIDAENKIYESQWYNREKQSGFWLFEEVESTESLRFRYQFETKPHGRSVAVIVSLVDYMKTDQSGGSKEMNQLDKQRAEMAMLNEIVAQVDFKYRKQQRDNRLLRASQKLVTIGTNKLNEPTYIVEMELDLLWANMPIFFEDHGFKVADLNETKKIYYVDYEKPSISLWDKIWGEQQPIIELDDQRYQFVLSPNGESEEQTTVTIFDAQGNVLPNDKLEFIFPVMEQALSFRDTF</sequence>
<accession>A0ABU2ZWD5</accession>
<name>A0ABU2ZWD5_9GAMM</name>
<proteinExistence type="predicted"/>
<protein>
    <submittedName>
        <fullName evidence="1">Outer membrane protein assembly factor BamC</fullName>
    </submittedName>
</protein>
<gene>
    <name evidence="1" type="primary">bamC</name>
    <name evidence="1" type="ORF">RM573_01290</name>
</gene>
<organism evidence="1 2">
    <name type="scientific">Thalassotalea castellviae</name>
    <dbReference type="NCBI Taxonomy" id="3075612"/>
    <lineage>
        <taxon>Bacteria</taxon>
        <taxon>Pseudomonadati</taxon>
        <taxon>Pseudomonadota</taxon>
        <taxon>Gammaproteobacteria</taxon>
        <taxon>Alteromonadales</taxon>
        <taxon>Colwelliaceae</taxon>
        <taxon>Thalassotalea</taxon>
    </lineage>
</organism>
<dbReference type="RefSeq" id="WP_311576051.1">
    <property type="nucleotide sequence ID" value="NZ_JAVRIF010000001.1"/>
</dbReference>
<keyword evidence="2" id="KW-1185">Reference proteome</keyword>
<dbReference type="Proteomes" id="UP001266357">
    <property type="component" value="Unassembled WGS sequence"/>
</dbReference>
<dbReference type="Pfam" id="PF06804">
    <property type="entry name" value="Lipoprotein_18"/>
    <property type="match status" value="1"/>
</dbReference>
<comment type="caution">
    <text evidence="1">The sequence shown here is derived from an EMBL/GenBank/DDBJ whole genome shotgun (WGS) entry which is preliminary data.</text>
</comment>
<dbReference type="Gene3D" id="3.30.530.50">
    <property type="match status" value="1"/>
</dbReference>
<reference evidence="1 2" key="1">
    <citation type="submission" date="2023-09" db="EMBL/GenBank/DDBJ databases">
        <authorList>
            <person name="Rey-Velasco X."/>
        </authorList>
    </citation>
    <scope>NUCLEOTIDE SEQUENCE [LARGE SCALE GENOMIC DNA]</scope>
    <source>
        <strain evidence="1 2">W431</strain>
    </source>
</reference>
<dbReference type="InterPro" id="IPR042268">
    <property type="entry name" value="BamC_C"/>
</dbReference>